<organism evidence="9 10">
    <name type="scientific">Synaphobranchus kaupii</name>
    <name type="common">Kaup's arrowtooth eel</name>
    <dbReference type="NCBI Taxonomy" id="118154"/>
    <lineage>
        <taxon>Eukaryota</taxon>
        <taxon>Metazoa</taxon>
        <taxon>Chordata</taxon>
        <taxon>Craniata</taxon>
        <taxon>Vertebrata</taxon>
        <taxon>Euteleostomi</taxon>
        <taxon>Actinopterygii</taxon>
        <taxon>Neopterygii</taxon>
        <taxon>Teleostei</taxon>
        <taxon>Anguilliformes</taxon>
        <taxon>Synaphobranchidae</taxon>
        <taxon>Synaphobranchus</taxon>
    </lineage>
</organism>
<dbReference type="PANTHER" id="PTHR34252">
    <property type="entry name" value="UPF0705 PROTEIN C11ORF49"/>
    <property type="match status" value="1"/>
</dbReference>
<keyword evidence="2" id="KW-0963">Cytoplasm</keyword>
<keyword evidence="3" id="KW-0597">Phosphoprotein</keyword>
<dbReference type="GO" id="GO:0005874">
    <property type="term" value="C:microtubule"/>
    <property type="evidence" value="ECO:0007669"/>
    <property type="project" value="UniProtKB-KW"/>
</dbReference>
<name>A0A9Q1F1P2_SYNKA</name>
<evidence type="ECO:0000256" key="5">
    <source>
        <dbReference type="ARBA" id="ARBA00023212"/>
    </source>
</evidence>
<evidence type="ECO:0000256" key="1">
    <source>
        <dbReference type="ARBA" id="ARBA00004607"/>
    </source>
</evidence>
<evidence type="ECO:0000256" key="4">
    <source>
        <dbReference type="ARBA" id="ARBA00022701"/>
    </source>
</evidence>
<evidence type="ECO:0000256" key="6">
    <source>
        <dbReference type="ARBA" id="ARBA00033750"/>
    </source>
</evidence>
<dbReference type="EMBL" id="JAINUF010000009">
    <property type="protein sequence ID" value="KAJ8349364.1"/>
    <property type="molecule type" value="Genomic_DNA"/>
</dbReference>
<sequence>MDGYLMQSLKSANELSFCSVRSGKHVLFREFAYVKATAHNRASFIRTFWRCFRQIGKNGDLLAMMEYSSLLQLLCPDFPVEMVQKAASKIPSHSRTKLDSFVLLPPRSVSYSLTFKNEMVTGDHSYPFCILTPGWLVGWNCI</sequence>
<keyword evidence="4" id="KW-0493">Microtubule</keyword>
<dbReference type="Proteomes" id="UP001152622">
    <property type="component" value="Chromosome 9"/>
</dbReference>
<evidence type="ECO:0000256" key="2">
    <source>
        <dbReference type="ARBA" id="ARBA00022490"/>
    </source>
</evidence>
<protein>
    <recommendedName>
        <fullName evidence="7">Centriolar satellite-associated tubulin polyglutamylase complex regulator 1</fullName>
    </recommendedName>
</protein>
<reference evidence="9" key="1">
    <citation type="journal article" date="2023" name="Science">
        <title>Genome structures resolve the early diversification of teleost fishes.</title>
        <authorList>
            <person name="Parey E."/>
            <person name="Louis A."/>
            <person name="Montfort J."/>
            <person name="Bouchez O."/>
            <person name="Roques C."/>
            <person name="Iampietro C."/>
            <person name="Lluch J."/>
            <person name="Castinel A."/>
            <person name="Donnadieu C."/>
            <person name="Desvignes T."/>
            <person name="Floi Bucao C."/>
            <person name="Jouanno E."/>
            <person name="Wen M."/>
            <person name="Mejri S."/>
            <person name="Dirks R."/>
            <person name="Jansen H."/>
            <person name="Henkel C."/>
            <person name="Chen W.J."/>
            <person name="Zahm M."/>
            <person name="Cabau C."/>
            <person name="Klopp C."/>
            <person name="Thompson A.W."/>
            <person name="Robinson-Rechavi M."/>
            <person name="Braasch I."/>
            <person name="Lecointre G."/>
            <person name="Bobe J."/>
            <person name="Postlethwait J.H."/>
            <person name="Berthelot C."/>
            <person name="Roest Crollius H."/>
            <person name="Guiguen Y."/>
        </authorList>
    </citation>
    <scope>NUCLEOTIDE SEQUENCE</scope>
    <source>
        <strain evidence="9">WJC10195</strain>
    </source>
</reference>
<dbReference type="OrthoDB" id="197906at2759"/>
<dbReference type="GO" id="GO:0034451">
    <property type="term" value="C:centriolar satellite"/>
    <property type="evidence" value="ECO:0007669"/>
    <property type="project" value="UniProtKB-SubCell"/>
</dbReference>
<evidence type="ECO:0000256" key="3">
    <source>
        <dbReference type="ARBA" id="ARBA00022553"/>
    </source>
</evidence>
<keyword evidence="5" id="KW-0206">Cytoskeleton</keyword>
<gene>
    <name evidence="9" type="ORF">SKAU_G00244940</name>
</gene>
<accession>A0A9Q1F1P2</accession>
<comment type="function">
    <text evidence="8">Regulator of the tubulin polyglutamylase complex (TPGC) that controls cytoskeletal organization, nuclear shape, and cilium disassembly by balancing microtubule and actin assembly. Regulates the assembly and stability of the TPGC and thereby modulates polyglutamylation of the microtubule, which antagonizes MAP4 binding.</text>
</comment>
<comment type="similarity">
    <text evidence="6">Belongs to the CSTPP1 family.</text>
</comment>
<keyword evidence="10" id="KW-1185">Reference proteome</keyword>
<dbReference type="AlphaFoldDB" id="A0A9Q1F1P2"/>
<evidence type="ECO:0000256" key="8">
    <source>
        <dbReference type="ARBA" id="ARBA00045673"/>
    </source>
</evidence>
<comment type="subcellular location">
    <subcellularLocation>
        <location evidence="1">Cytoplasm</location>
        <location evidence="1">Cytoskeleton</location>
        <location evidence="1">Microtubule organizing center</location>
        <location evidence="1">Centrosome</location>
        <location evidence="1">Centriolar satellite</location>
    </subcellularLocation>
</comment>
<dbReference type="InterPro" id="IPR038968">
    <property type="entry name" value="CSTPP1"/>
</dbReference>
<comment type="caution">
    <text evidence="9">The sequence shown here is derived from an EMBL/GenBank/DDBJ whole genome shotgun (WGS) entry which is preliminary data.</text>
</comment>
<dbReference type="PANTHER" id="PTHR34252:SF1">
    <property type="entry name" value="CENTRIOLAR SATELLITE-ASSOCIATED TUBULIN POLYGLUTAMYLASE COMPLEX REGULATOR 1"/>
    <property type="match status" value="1"/>
</dbReference>
<evidence type="ECO:0000256" key="7">
    <source>
        <dbReference type="ARBA" id="ARBA00033769"/>
    </source>
</evidence>
<proteinExistence type="inferred from homology"/>
<evidence type="ECO:0000313" key="10">
    <source>
        <dbReference type="Proteomes" id="UP001152622"/>
    </source>
</evidence>
<evidence type="ECO:0000313" key="9">
    <source>
        <dbReference type="EMBL" id="KAJ8349364.1"/>
    </source>
</evidence>